<evidence type="ECO:0000313" key="3">
    <source>
        <dbReference type="EMBL" id="RAI00499.1"/>
    </source>
</evidence>
<protein>
    <submittedName>
        <fullName evidence="3">Uncharacterized protein</fullName>
    </submittedName>
</protein>
<accession>A0A8B2NQZ5</accession>
<name>A0A8B2NQZ5_9HYPH</name>
<comment type="caution">
    <text evidence="3">The sequence shown here is derived from an EMBL/GenBank/DDBJ whole genome shotgun (WGS) entry which is preliminary data.</text>
</comment>
<feature type="compositionally biased region" description="Basic and acidic residues" evidence="1">
    <location>
        <begin position="66"/>
        <end position="78"/>
    </location>
</feature>
<feature type="region of interest" description="Disordered" evidence="1">
    <location>
        <begin position="45"/>
        <end position="97"/>
    </location>
</feature>
<reference evidence="3 4" key="1">
    <citation type="submission" date="2018-05" db="EMBL/GenBank/DDBJ databases">
        <title>Acuticoccus sediminis sp. nov., isolated from deep-sea sediment of Indian Ocean.</title>
        <authorList>
            <person name="Liu X."/>
            <person name="Lai Q."/>
            <person name="Du Y."/>
            <person name="Sun F."/>
            <person name="Zhang X."/>
            <person name="Wang S."/>
            <person name="Shao Z."/>
        </authorList>
    </citation>
    <scope>NUCLEOTIDE SEQUENCE [LARGE SCALE GENOMIC DNA]</scope>
    <source>
        <strain evidence="3 4">PTG4-2</strain>
    </source>
</reference>
<evidence type="ECO:0000313" key="4">
    <source>
        <dbReference type="Proteomes" id="UP000249590"/>
    </source>
</evidence>
<dbReference type="EMBL" id="QHHQ01000003">
    <property type="protein sequence ID" value="RAI00499.1"/>
    <property type="molecule type" value="Genomic_DNA"/>
</dbReference>
<feature type="signal peptide" evidence="2">
    <location>
        <begin position="1"/>
        <end position="19"/>
    </location>
</feature>
<dbReference type="Proteomes" id="UP000249590">
    <property type="component" value="Unassembled WGS sequence"/>
</dbReference>
<proteinExistence type="predicted"/>
<gene>
    <name evidence="3" type="ORF">DLJ53_14625</name>
</gene>
<evidence type="ECO:0000256" key="1">
    <source>
        <dbReference type="SAM" id="MobiDB-lite"/>
    </source>
</evidence>
<dbReference type="AlphaFoldDB" id="A0A8B2NQZ5"/>
<feature type="chain" id="PRO_5032613967" evidence="2">
    <location>
        <begin position="20"/>
        <end position="97"/>
    </location>
</feature>
<keyword evidence="2" id="KW-0732">Signal</keyword>
<organism evidence="3 4">
    <name type="scientific">Acuticoccus sediminis</name>
    <dbReference type="NCBI Taxonomy" id="2184697"/>
    <lineage>
        <taxon>Bacteria</taxon>
        <taxon>Pseudomonadati</taxon>
        <taxon>Pseudomonadota</taxon>
        <taxon>Alphaproteobacteria</taxon>
        <taxon>Hyphomicrobiales</taxon>
        <taxon>Amorphaceae</taxon>
        <taxon>Acuticoccus</taxon>
    </lineage>
</organism>
<dbReference type="RefSeq" id="WP_111346492.1">
    <property type="nucleotide sequence ID" value="NZ_QHHQ01000003.1"/>
</dbReference>
<evidence type="ECO:0000256" key="2">
    <source>
        <dbReference type="SAM" id="SignalP"/>
    </source>
</evidence>
<keyword evidence="4" id="KW-1185">Reference proteome</keyword>
<sequence>MVRSITLTALALAFTIAGAAAQQSLDAKMEKEQAAQDRAMGVESIGAEAADDETVDDQVAPAQDGMSRELSEMERSEETDGCEGGNDDAGCPGADLD</sequence>